<feature type="domain" description="Sulfatase N-terminal" evidence="3">
    <location>
        <begin position="283"/>
        <end position="507"/>
    </location>
</feature>
<evidence type="ECO:0000313" key="7">
    <source>
        <dbReference type="Proteomes" id="UP001238601"/>
    </source>
</evidence>
<feature type="transmembrane region" description="Helical" evidence="2">
    <location>
        <begin position="41"/>
        <end position="60"/>
    </location>
</feature>
<evidence type="ECO:0000313" key="5">
    <source>
        <dbReference type="EMBL" id="MXP35979.1"/>
    </source>
</evidence>
<keyword evidence="5" id="KW-0808">Transferase</keyword>
<sequence length="565" mass="60772">MIAESARPRRFAKPALLALYGILFLPEFFDRLRDIGGIAGPLAYTVLVLAALCGIIGAAYTANALLRGGLALLLFAASFVIEAYARSSLEFLTYGAFIDLITAAEFAGDAMDQNEAALWRSLPGPAVLLIAVAWPPRRRARTRANTPALAMPAALVLFTLLAFTRGGDGLKALPGGYAALSYAVLAAYERAAGDLGPRKGISIAHVRAPLYRDIVLIVDESISGHYLDINHPRGVRSGLAEARPGVEIANFGVAASATNCSAGSNLVLRFAGTRDSYRRDIAVGPSLWDYAAHAGLETVYIDAQRSGGAMQNQMTPRERERIDRFIQFGGLAVRDRDMAVADRLAHLLGDGTASFILINKVGAHFPIHDKFPDSHARYRPILPRGGFLDVTDTGSRTGFGGSQADWRRYRNSYRNTLEWSVGAFFDRLLERAELADALVIYTADHGQNLHEGGKGGTTTHCSVDPRPEEGAVPLVVLQGGAGALAFTPGGAASHYMIAPTLLAAMGYDREAVRARSGGALDEPSRDPATFNYLYNARLNREPRWREVDPAALAPVPDDPETGRPF</sequence>
<keyword evidence="2" id="KW-0472">Membrane</keyword>
<dbReference type="SUPFAM" id="SSF53649">
    <property type="entry name" value="Alkaline phosphatase-like"/>
    <property type="match status" value="1"/>
</dbReference>
<dbReference type="EMBL" id="JAUSWK010000001">
    <property type="protein sequence ID" value="MDQ0565006.1"/>
    <property type="molecule type" value="Genomic_DNA"/>
</dbReference>
<dbReference type="Gene3D" id="3.40.720.10">
    <property type="entry name" value="Alkaline Phosphatase, subunit A"/>
    <property type="match status" value="1"/>
</dbReference>
<proteinExistence type="predicted"/>
<dbReference type="InterPro" id="IPR000917">
    <property type="entry name" value="Sulfatase_N"/>
</dbReference>
<accession>A0A6I4UF86</accession>
<keyword evidence="7" id="KW-1185">Reference proteome</keyword>
<dbReference type="InterPro" id="IPR017850">
    <property type="entry name" value="Alkaline_phosphatase_core_sf"/>
</dbReference>
<evidence type="ECO:0000313" key="4">
    <source>
        <dbReference type="EMBL" id="MDQ0565006.1"/>
    </source>
</evidence>
<evidence type="ECO:0000259" key="3">
    <source>
        <dbReference type="Pfam" id="PF00884"/>
    </source>
</evidence>
<dbReference type="Proteomes" id="UP001238601">
    <property type="component" value="Unassembled WGS sequence"/>
</dbReference>
<dbReference type="EMBL" id="WTYG01000002">
    <property type="protein sequence ID" value="MXP35979.1"/>
    <property type="molecule type" value="Genomic_DNA"/>
</dbReference>
<keyword evidence="5" id="KW-0378">Hydrolase</keyword>
<evidence type="ECO:0000256" key="1">
    <source>
        <dbReference type="SAM" id="MobiDB-lite"/>
    </source>
</evidence>
<name>A0A6I4UF86_9SPHN</name>
<dbReference type="RefSeq" id="WP_160766927.1">
    <property type="nucleotide sequence ID" value="NZ_JAUSWK010000001.1"/>
</dbReference>
<organism evidence="5 6">
    <name type="scientific">Qipengyuania citrea</name>
    <dbReference type="NCBI Taxonomy" id="225971"/>
    <lineage>
        <taxon>Bacteria</taxon>
        <taxon>Pseudomonadati</taxon>
        <taxon>Pseudomonadota</taxon>
        <taxon>Alphaproteobacteria</taxon>
        <taxon>Sphingomonadales</taxon>
        <taxon>Erythrobacteraceae</taxon>
        <taxon>Qipengyuania</taxon>
    </lineage>
</organism>
<feature type="transmembrane region" description="Helical" evidence="2">
    <location>
        <begin position="12"/>
        <end position="29"/>
    </location>
</feature>
<comment type="caution">
    <text evidence="5">The sequence shown here is derived from an EMBL/GenBank/DDBJ whole genome shotgun (WGS) entry which is preliminary data.</text>
</comment>
<dbReference type="Proteomes" id="UP000439914">
    <property type="component" value="Unassembled WGS sequence"/>
</dbReference>
<reference evidence="5 6" key="1">
    <citation type="submission" date="2019-12" db="EMBL/GenBank/DDBJ databases">
        <title>Genomic-based taxomic classification of the family Erythrobacteraceae.</title>
        <authorList>
            <person name="Xu L."/>
        </authorList>
    </citation>
    <scope>NUCLEOTIDE SEQUENCE [LARGE SCALE GENOMIC DNA]</scope>
    <source>
        <strain evidence="5 6">CGMCC 1.8703</strain>
    </source>
</reference>
<feature type="transmembrane region" description="Helical" evidence="2">
    <location>
        <begin position="66"/>
        <end position="84"/>
    </location>
</feature>
<feature type="transmembrane region" description="Helical" evidence="2">
    <location>
        <begin position="117"/>
        <end position="134"/>
    </location>
</feature>
<reference evidence="4 7" key="2">
    <citation type="submission" date="2023-07" db="EMBL/GenBank/DDBJ databases">
        <title>Genomic Encyclopedia of Type Strains, Phase IV (KMG-IV): sequencing the most valuable type-strain genomes for metagenomic binning, comparative biology and taxonomic classification.</title>
        <authorList>
            <person name="Goeker M."/>
        </authorList>
    </citation>
    <scope>NUCLEOTIDE SEQUENCE [LARGE SCALE GENOMIC DNA]</scope>
    <source>
        <strain evidence="4 7">DSM 14432</strain>
    </source>
</reference>
<keyword evidence="2" id="KW-1133">Transmembrane helix</keyword>
<gene>
    <name evidence="5" type="ORF">GRI55_09345</name>
    <name evidence="4" type="ORF">QOZ97_000516</name>
</gene>
<dbReference type="Pfam" id="PF00884">
    <property type="entry name" value="Sulfatase"/>
    <property type="match status" value="1"/>
</dbReference>
<evidence type="ECO:0000256" key="2">
    <source>
        <dbReference type="SAM" id="Phobius"/>
    </source>
</evidence>
<feature type="region of interest" description="Disordered" evidence="1">
    <location>
        <begin position="545"/>
        <end position="565"/>
    </location>
</feature>
<feature type="transmembrane region" description="Helical" evidence="2">
    <location>
        <begin position="146"/>
        <end position="164"/>
    </location>
</feature>
<dbReference type="GO" id="GO:0016787">
    <property type="term" value="F:hydrolase activity"/>
    <property type="evidence" value="ECO:0007669"/>
    <property type="project" value="UniProtKB-KW"/>
</dbReference>
<protein>
    <submittedName>
        <fullName evidence="4">Lipid A ethanolaminephosphotransferase</fullName>
        <ecNumber evidence="4">2.7.8.-</ecNumber>
    </submittedName>
    <submittedName>
        <fullName evidence="5">Sulfatase-like hydrolase/transferase</fullName>
    </submittedName>
</protein>
<dbReference type="GeneID" id="93685360"/>
<keyword evidence="2" id="KW-0812">Transmembrane</keyword>
<dbReference type="AlphaFoldDB" id="A0A6I4UF86"/>
<dbReference type="GO" id="GO:0016740">
    <property type="term" value="F:transferase activity"/>
    <property type="evidence" value="ECO:0007669"/>
    <property type="project" value="UniProtKB-KW"/>
</dbReference>
<dbReference type="EC" id="2.7.8.-" evidence="4"/>
<evidence type="ECO:0000313" key="6">
    <source>
        <dbReference type="Proteomes" id="UP000439914"/>
    </source>
</evidence>